<gene>
    <name evidence="1" type="ORF">SK128_017357</name>
</gene>
<sequence>MDVVWSDMRVYGVTEEDAGDRVTYWLRRPLPGEAEIIDDHNSNLFNTIMATVLALG</sequence>
<organism evidence="1 2">
    <name type="scientific">Halocaridina rubra</name>
    <name type="common">Hawaiian red shrimp</name>
    <dbReference type="NCBI Taxonomy" id="373956"/>
    <lineage>
        <taxon>Eukaryota</taxon>
        <taxon>Metazoa</taxon>
        <taxon>Ecdysozoa</taxon>
        <taxon>Arthropoda</taxon>
        <taxon>Crustacea</taxon>
        <taxon>Multicrustacea</taxon>
        <taxon>Malacostraca</taxon>
        <taxon>Eumalacostraca</taxon>
        <taxon>Eucarida</taxon>
        <taxon>Decapoda</taxon>
        <taxon>Pleocyemata</taxon>
        <taxon>Caridea</taxon>
        <taxon>Atyoidea</taxon>
        <taxon>Atyidae</taxon>
        <taxon>Halocaridina</taxon>
    </lineage>
</organism>
<dbReference type="EMBL" id="JAXCGZ010017078">
    <property type="protein sequence ID" value="KAK7068927.1"/>
    <property type="molecule type" value="Genomic_DNA"/>
</dbReference>
<keyword evidence="2" id="KW-1185">Reference proteome</keyword>
<comment type="caution">
    <text evidence="1">The sequence shown here is derived from an EMBL/GenBank/DDBJ whole genome shotgun (WGS) entry which is preliminary data.</text>
</comment>
<accession>A0AAN8WPX7</accession>
<proteinExistence type="predicted"/>
<dbReference type="AlphaFoldDB" id="A0AAN8WPX7"/>
<evidence type="ECO:0000313" key="1">
    <source>
        <dbReference type="EMBL" id="KAK7068927.1"/>
    </source>
</evidence>
<reference evidence="1 2" key="1">
    <citation type="submission" date="2023-11" db="EMBL/GenBank/DDBJ databases">
        <title>Halocaridina rubra genome assembly.</title>
        <authorList>
            <person name="Smith C."/>
        </authorList>
    </citation>
    <scope>NUCLEOTIDE SEQUENCE [LARGE SCALE GENOMIC DNA]</scope>
    <source>
        <strain evidence="1">EP-1</strain>
        <tissue evidence="1">Whole</tissue>
    </source>
</reference>
<name>A0AAN8WPX7_HALRR</name>
<evidence type="ECO:0000313" key="2">
    <source>
        <dbReference type="Proteomes" id="UP001381693"/>
    </source>
</evidence>
<dbReference type="Proteomes" id="UP001381693">
    <property type="component" value="Unassembled WGS sequence"/>
</dbReference>
<protein>
    <submittedName>
        <fullName evidence="1">Uncharacterized protein</fullName>
    </submittedName>
</protein>